<proteinExistence type="predicted"/>
<evidence type="ECO:0000313" key="2">
    <source>
        <dbReference type="Proteomes" id="UP001199314"/>
    </source>
</evidence>
<reference evidence="2" key="1">
    <citation type="submission" date="2023-07" db="EMBL/GenBank/DDBJ databases">
        <title>Novel species isolated from saline lakes on Tibetan Plateau.</title>
        <authorList>
            <person name="Lu H."/>
        </authorList>
    </citation>
    <scope>NUCLEOTIDE SEQUENCE [LARGE SCALE GENOMIC DNA]</scope>
    <source>
        <strain evidence="2">CAK8W</strain>
    </source>
</reference>
<dbReference type="EMBL" id="JAIQZE010000011">
    <property type="protein sequence ID" value="MBZ9779317.1"/>
    <property type="molecule type" value="Genomic_DNA"/>
</dbReference>
<evidence type="ECO:0000313" key="1">
    <source>
        <dbReference type="EMBL" id="MBZ9779317.1"/>
    </source>
</evidence>
<dbReference type="Proteomes" id="UP001199314">
    <property type="component" value="Unassembled WGS sequence"/>
</dbReference>
<name>A0ABS7XK09_9FLAO</name>
<sequence length="186" mass="21747">MKIIKYLLFFTTLVLLQSCGSRKLPEESVKIYEGQLSLMEGYYLINSYDSPSMSASLKGIDEFFDIKIPLSITFVNLKFIDDETLQLSYESEGFVFKKTFSGELKNGAFYLSSNRYFIGIPLTAFTKENNFERVVMGNDDNFILERFEEKISRIFNAVEETYFWESYTYDRLYKGIHIDKEGNLIE</sequence>
<keyword evidence="2" id="KW-1185">Reference proteome</keyword>
<dbReference type="RefSeq" id="WP_224461661.1">
    <property type="nucleotide sequence ID" value="NZ_JAIQZE010000011.1"/>
</dbReference>
<protein>
    <recommendedName>
        <fullName evidence="3">WG containing repeat-containing protein</fullName>
    </recommendedName>
</protein>
<comment type="caution">
    <text evidence="1">The sequence shown here is derived from an EMBL/GenBank/DDBJ whole genome shotgun (WGS) entry which is preliminary data.</text>
</comment>
<dbReference type="PROSITE" id="PS51257">
    <property type="entry name" value="PROKAR_LIPOPROTEIN"/>
    <property type="match status" value="1"/>
</dbReference>
<gene>
    <name evidence="1" type="ORF">LB452_10310</name>
</gene>
<organism evidence="1 2">
    <name type="scientific">Psychroflexus longus</name>
    <dbReference type="NCBI Taxonomy" id="2873596"/>
    <lineage>
        <taxon>Bacteria</taxon>
        <taxon>Pseudomonadati</taxon>
        <taxon>Bacteroidota</taxon>
        <taxon>Flavobacteriia</taxon>
        <taxon>Flavobacteriales</taxon>
        <taxon>Flavobacteriaceae</taxon>
        <taxon>Psychroflexus</taxon>
    </lineage>
</organism>
<accession>A0ABS7XK09</accession>
<evidence type="ECO:0008006" key="3">
    <source>
        <dbReference type="Google" id="ProtNLM"/>
    </source>
</evidence>